<feature type="region of interest" description="Disordered" evidence="1">
    <location>
        <begin position="169"/>
        <end position="216"/>
    </location>
</feature>
<reference evidence="2" key="1">
    <citation type="submission" date="2021-03" db="EMBL/GenBank/DDBJ databases">
        <title>Draft genome sequence of rust myrtle Austropuccinia psidii MF-1, a brazilian biotype.</title>
        <authorList>
            <person name="Quecine M.C."/>
            <person name="Pachon D.M.R."/>
            <person name="Bonatelli M.L."/>
            <person name="Correr F.H."/>
            <person name="Franceschini L.M."/>
            <person name="Leite T.F."/>
            <person name="Margarido G.R.A."/>
            <person name="Almeida C.A."/>
            <person name="Ferrarezi J.A."/>
            <person name="Labate C.A."/>
        </authorList>
    </citation>
    <scope>NUCLEOTIDE SEQUENCE</scope>
    <source>
        <strain evidence="2">MF-1</strain>
    </source>
</reference>
<sequence length="247" mass="28594">MGQLTQAVSPRDNPRAPEFNNKSIKALYSFNVTQAHKLRGSIQSCPLNFHNDPESFFSNGKKVLYSTSFLTCRAGKWIEPYLSNISNEDPSCLLNNWKLFEPSYSLCLVTPMKSLMSRIGDWGERAYIYVYRRGLESRLLDKLASHHGNFDTFQELMDITLELDTRYHERQKEKGSHQERMPPVTESNSSRPLQDSCSKKPHHKKRNTGKNLEVSKDKPHASLVRCDYETDDNITINQQYYVCSYEI</sequence>
<protein>
    <submittedName>
        <fullName evidence="2">Uncharacterized protein</fullName>
    </submittedName>
</protein>
<accession>A0A9Q3IWL2</accession>
<keyword evidence="3" id="KW-1185">Reference proteome</keyword>
<feature type="compositionally biased region" description="Basic and acidic residues" evidence="1">
    <location>
        <begin position="169"/>
        <end position="180"/>
    </location>
</feature>
<gene>
    <name evidence="2" type="ORF">O181_091310</name>
</gene>
<dbReference type="AlphaFoldDB" id="A0A9Q3IWL2"/>
<evidence type="ECO:0000313" key="2">
    <source>
        <dbReference type="EMBL" id="MBW0551595.1"/>
    </source>
</evidence>
<feature type="compositionally biased region" description="Polar residues" evidence="1">
    <location>
        <begin position="185"/>
        <end position="196"/>
    </location>
</feature>
<comment type="caution">
    <text evidence="2">The sequence shown here is derived from an EMBL/GenBank/DDBJ whole genome shotgun (WGS) entry which is preliminary data.</text>
</comment>
<dbReference type="Proteomes" id="UP000765509">
    <property type="component" value="Unassembled WGS sequence"/>
</dbReference>
<dbReference type="EMBL" id="AVOT02057499">
    <property type="protein sequence ID" value="MBW0551595.1"/>
    <property type="molecule type" value="Genomic_DNA"/>
</dbReference>
<name>A0A9Q3IWL2_9BASI</name>
<proteinExistence type="predicted"/>
<organism evidence="2 3">
    <name type="scientific">Austropuccinia psidii MF-1</name>
    <dbReference type="NCBI Taxonomy" id="1389203"/>
    <lineage>
        <taxon>Eukaryota</taxon>
        <taxon>Fungi</taxon>
        <taxon>Dikarya</taxon>
        <taxon>Basidiomycota</taxon>
        <taxon>Pucciniomycotina</taxon>
        <taxon>Pucciniomycetes</taxon>
        <taxon>Pucciniales</taxon>
        <taxon>Sphaerophragmiaceae</taxon>
        <taxon>Austropuccinia</taxon>
    </lineage>
</organism>
<feature type="compositionally biased region" description="Basic residues" evidence="1">
    <location>
        <begin position="199"/>
        <end position="208"/>
    </location>
</feature>
<evidence type="ECO:0000313" key="3">
    <source>
        <dbReference type="Proteomes" id="UP000765509"/>
    </source>
</evidence>
<evidence type="ECO:0000256" key="1">
    <source>
        <dbReference type="SAM" id="MobiDB-lite"/>
    </source>
</evidence>